<gene>
    <name evidence="2" type="ORF">BK798_01450</name>
</gene>
<reference evidence="2 3" key="1">
    <citation type="submission" date="2016-10" db="EMBL/GenBank/DDBJ databases">
        <authorList>
            <person name="Varghese N."/>
        </authorList>
    </citation>
    <scope>NUCLEOTIDE SEQUENCE [LARGE SCALE GENOMIC DNA]</scope>
    <source>
        <strain evidence="2 3">KB11</strain>
    </source>
</reference>
<dbReference type="Proteomes" id="UP000232133">
    <property type="component" value="Chromosome"/>
</dbReference>
<dbReference type="EMBL" id="CP017803">
    <property type="protein sequence ID" value="ATZ59166.1"/>
    <property type="molecule type" value="Genomic_DNA"/>
</dbReference>
<keyword evidence="1" id="KW-1133">Transmembrane helix</keyword>
<evidence type="ECO:0000256" key="1">
    <source>
        <dbReference type="SAM" id="Phobius"/>
    </source>
</evidence>
<feature type="transmembrane region" description="Helical" evidence="1">
    <location>
        <begin position="12"/>
        <end position="35"/>
    </location>
</feature>
<proteinExistence type="predicted"/>
<keyword evidence="1" id="KW-0472">Membrane</keyword>
<accession>A0A2H4U4W8</accession>
<dbReference type="RefSeq" id="WP_100815202.1">
    <property type="nucleotide sequence ID" value="NZ_CP017803.1"/>
</dbReference>
<organism evidence="2 3">
    <name type="scientific">Methanobrevibacter smithii</name>
    <dbReference type="NCBI Taxonomy" id="2173"/>
    <lineage>
        <taxon>Archaea</taxon>
        <taxon>Methanobacteriati</taxon>
        <taxon>Methanobacteriota</taxon>
        <taxon>Methanomada group</taxon>
        <taxon>Methanobacteria</taxon>
        <taxon>Methanobacteriales</taxon>
        <taxon>Methanobacteriaceae</taxon>
        <taxon>Methanobrevibacter</taxon>
    </lineage>
</organism>
<dbReference type="AlphaFoldDB" id="A0A2H4U4W8"/>
<sequence>MCIEILYNPTVIGAIMGAIVGAIASAVFAIVTSWYKFNKRKKGAKALIKSEINYTLDAFEKFKDKYLKDEIKIEKNKQYPDLFNFYGMVANFPIWNNQNWISLINFIPSILKEGEINKINNFYSKCDEVTDAANALADKEPFNELCIEGQPTRKIPMPLNDINSHRNMFRKDLNELIEMGKEVKEIFE</sequence>
<dbReference type="GeneID" id="35118002"/>
<evidence type="ECO:0000313" key="3">
    <source>
        <dbReference type="Proteomes" id="UP000232133"/>
    </source>
</evidence>
<keyword evidence="1" id="KW-0812">Transmembrane</keyword>
<protein>
    <submittedName>
        <fullName evidence="2">Uncharacterized protein</fullName>
    </submittedName>
</protein>
<name>A0A2H4U4W8_METSM</name>
<evidence type="ECO:0000313" key="2">
    <source>
        <dbReference type="EMBL" id="ATZ59166.1"/>
    </source>
</evidence>